<feature type="transmembrane region" description="Helical" evidence="10">
    <location>
        <begin position="141"/>
        <end position="161"/>
    </location>
</feature>
<dbReference type="NCBIfam" id="TIGR01297">
    <property type="entry name" value="CDF"/>
    <property type="match status" value="1"/>
</dbReference>
<dbReference type="Gene3D" id="3.30.70.1350">
    <property type="entry name" value="Cation efflux protein, cytoplasmic domain"/>
    <property type="match status" value="1"/>
</dbReference>
<reference evidence="13" key="1">
    <citation type="submission" date="2020-08" db="EMBL/GenBank/DDBJ databases">
        <title>Genomic insights into the carbon and energy metabolism of the first obligate autotrophic acetogenic bacterium Aceticella autotrophica gen. nov., sp. nov.</title>
        <authorList>
            <person name="Toshchakov S.V."/>
            <person name="Elcheninov A.G."/>
            <person name="Kublanov I.V."/>
            <person name="Frolov E.N."/>
            <person name="Lebedinsky A.V."/>
        </authorList>
    </citation>
    <scope>NUCLEOTIDE SEQUENCE</scope>
    <source>
        <strain evidence="13">3443-3Ac</strain>
    </source>
</reference>
<evidence type="ECO:0000259" key="11">
    <source>
        <dbReference type="Pfam" id="PF01545"/>
    </source>
</evidence>
<dbReference type="KEGG" id="aaut:ACETAC_10730"/>
<feature type="transmembrane region" description="Helical" evidence="10">
    <location>
        <begin position="108"/>
        <end position="129"/>
    </location>
</feature>
<evidence type="ECO:0000256" key="4">
    <source>
        <dbReference type="ARBA" id="ARBA00022475"/>
    </source>
</evidence>
<dbReference type="Proteomes" id="UP000671913">
    <property type="component" value="Chromosome"/>
</dbReference>
<name>A0A975AVL0_9THEO</name>
<dbReference type="Pfam" id="PF01545">
    <property type="entry name" value="Cation_efflux"/>
    <property type="match status" value="1"/>
</dbReference>
<dbReference type="InterPro" id="IPR002524">
    <property type="entry name" value="Cation_efflux"/>
</dbReference>
<keyword evidence="7" id="KW-0406">Ion transport</keyword>
<keyword evidence="8 10" id="KW-0472">Membrane</keyword>
<evidence type="ECO:0000256" key="9">
    <source>
        <dbReference type="SAM" id="MobiDB-lite"/>
    </source>
</evidence>
<dbReference type="GO" id="GO:0008324">
    <property type="term" value="F:monoatomic cation transmembrane transporter activity"/>
    <property type="evidence" value="ECO:0007669"/>
    <property type="project" value="InterPro"/>
</dbReference>
<dbReference type="EMBL" id="CP060096">
    <property type="protein sequence ID" value="QSZ27289.1"/>
    <property type="molecule type" value="Genomic_DNA"/>
</dbReference>
<keyword evidence="5 10" id="KW-0812">Transmembrane</keyword>
<comment type="similarity">
    <text evidence="2">Belongs to the cation diffusion facilitator (CDF) transporter (TC 2.A.4) family.</text>
</comment>
<protein>
    <submittedName>
        <fullName evidence="13">Cation transporter</fullName>
    </submittedName>
</protein>
<dbReference type="PANTHER" id="PTHR43840:SF15">
    <property type="entry name" value="MITOCHONDRIAL METAL TRANSPORTER 1-RELATED"/>
    <property type="match status" value="1"/>
</dbReference>
<keyword evidence="6 10" id="KW-1133">Transmembrane helix</keyword>
<dbReference type="InterPro" id="IPR058533">
    <property type="entry name" value="Cation_efflux_TM"/>
</dbReference>
<dbReference type="InterPro" id="IPR036837">
    <property type="entry name" value="Cation_efflux_CTD_sf"/>
</dbReference>
<gene>
    <name evidence="13" type="ORF">ACETAC_10730</name>
</gene>
<dbReference type="GO" id="GO:0005886">
    <property type="term" value="C:plasma membrane"/>
    <property type="evidence" value="ECO:0007669"/>
    <property type="project" value="UniProtKB-SubCell"/>
</dbReference>
<keyword evidence="14" id="KW-1185">Reference proteome</keyword>
<evidence type="ECO:0000256" key="3">
    <source>
        <dbReference type="ARBA" id="ARBA00022448"/>
    </source>
</evidence>
<dbReference type="FunFam" id="1.20.1510.10:FF:000006">
    <property type="entry name" value="Divalent cation efflux transporter"/>
    <property type="match status" value="1"/>
</dbReference>
<evidence type="ECO:0000256" key="6">
    <source>
        <dbReference type="ARBA" id="ARBA00022989"/>
    </source>
</evidence>
<feature type="domain" description="Cation efflux protein cytoplasmic" evidence="12">
    <location>
        <begin position="240"/>
        <end position="313"/>
    </location>
</feature>
<feature type="transmembrane region" description="Helical" evidence="10">
    <location>
        <begin position="44"/>
        <end position="68"/>
    </location>
</feature>
<feature type="compositionally biased region" description="Basic and acidic residues" evidence="9">
    <location>
        <begin position="1"/>
        <end position="14"/>
    </location>
</feature>
<evidence type="ECO:0000313" key="13">
    <source>
        <dbReference type="EMBL" id="QSZ27289.1"/>
    </source>
</evidence>
<dbReference type="InterPro" id="IPR027469">
    <property type="entry name" value="Cation_efflux_TMD_sf"/>
</dbReference>
<dbReference type="PANTHER" id="PTHR43840">
    <property type="entry name" value="MITOCHONDRIAL METAL TRANSPORTER 1-RELATED"/>
    <property type="match status" value="1"/>
</dbReference>
<dbReference type="AlphaFoldDB" id="A0A975AVL0"/>
<evidence type="ECO:0000256" key="10">
    <source>
        <dbReference type="SAM" id="Phobius"/>
    </source>
</evidence>
<evidence type="ECO:0000256" key="5">
    <source>
        <dbReference type="ARBA" id="ARBA00022692"/>
    </source>
</evidence>
<keyword evidence="4" id="KW-1003">Cell membrane</keyword>
<feature type="region of interest" description="Disordered" evidence="9">
    <location>
        <begin position="1"/>
        <end position="20"/>
    </location>
</feature>
<evidence type="ECO:0000259" key="12">
    <source>
        <dbReference type="Pfam" id="PF16916"/>
    </source>
</evidence>
<comment type="subcellular location">
    <subcellularLocation>
        <location evidence="1">Cell membrane</location>
        <topology evidence="1">Multi-pass membrane protein</topology>
    </subcellularLocation>
</comment>
<dbReference type="InterPro" id="IPR050291">
    <property type="entry name" value="CDF_Transporter"/>
</dbReference>
<feature type="domain" description="Cation efflux protein transmembrane" evidence="11">
    <location>
        <begin position="42"/>
        <end position="229"/>
    </location>
</feature>
<dbReference type="FunFam" id="3.30.70.1350:FF:000014">
    <property type="entry name" value="Cation efflux system protein"/>
    <property type="match status" value="1"/>
</dbReference>
<dbReference type="InterPro" id="IPR027470">
    <property type="entry name" value="Cation_efflux_CTD"/>
</dbReference>
<feature type="transmembrane region" description="Helical" evidence="10">
    <location>
        <begin position="205"/>
        <end position="222"/>
    </location>
</feature>
<evidence type="ECO:0000256" key="7">
    <source>
        <dbReference type="ARBA" id="ARBA00023065"/>
    </source>
</evidence>
<evidence type="ECO:0000256" key="2">
    <source>
        <dbReference type="ARBA" id="ARBA00008114"/>
    </source>
</evidence>
<evidence type="ECO:0000256" key="8">
    <source>
        <dbReference type="ARBA" id="ARBA00023136"/>
    </source>
</evidence>
<dbReference type="Pfam" id="PF16916">
    <property type="entry name" value="ZT_dimer"/>
    <property type="match status" value="1"/>
</dbReference>
<dbReference type="Gene3D" id="1.20.1510.10">
    <property type="entry name" value="Cation efflux protein transmembrane domain"/>
    <property type="match status" value="1"/>
</dbReference>
<proteinExistence type="inferred from homology"/>
<dbReference type="SUPFAM" id="SSF161111">
    <property type="entry name" value="Cation efflux protein transmembrane domain-like"/>
    <property type="match status" value="1"/>
</dbReference>
<organism evidence="13 14">
    <name type="scientific">Aceticella autotrophica</name>
    <dbReference type="NCBI Taxonomy" id="2755338"/>
    <lineage>
        <taxon>Bacteria</taxon>
        <taxon>Bacillati</taxon>
        <taxon>Bacillota</taxon>
        <taxon>Clostridia</taxon>
        <taxon>Thermoanaerobacterales</taxon>
        <taxon>Thermoanaerobacteraceae</taxon>
        <taxon>Aceticella</taxon>
    </lineage>
</organism>
<accession>A0A975AVL0</accession>
<sequence>MDNKHANHESEVHHHNNGHSHTHGVVDPWVFTSQRGIWAVKWSFVILIITALFQIVVAYISGSVALLADTVHNIGDAATALPLWIAFTVAQWKPNRRFTYGYGKVEDLAGVAVVLVILASAVVAIYESVDRFFHPRPIEHLWAVIAAALIGFLGNEIVAIFRMKVGREIGSAALIADGYHARIDGLTSLSVLLGVVGVWMGYPIVDSLVGFIISLVILRIVWESGKSVFVRMIDGVDVKITDEILHGVKHVEGVKDVTEVRVRWLGHRLHAEVNITVEPDISVKEGHEIAKEVRHQLLHHLKYLSNAMIHIDPVGESGEESHSFINHTHDGLSEHSHF</sequence>
<dbReference type="SUPFAM" id="SSF160240">
    <property type="entry name" value="Cation efflux protein cytoplasmic domain-like"/>
    <property type="match status" value="1"/>
</dbReference>
<evidence type="ECO:0000313" key="14">
    <source>
        <dbReference type="Proteomes" id="UP000671913"/>
    </source>
</evidence>
<dbReference type="RefSeq" id="WP_284679979.1">
    <property type="nucleotide sequence ID" value="NZ_CP060096.1"/>
</dbReference>
<keyword evidence="3" id="KW-0813">Transport</keyword>
<evidence type="ECO:0000256" key="1">
    <source>
        <dbReference type="ARBA" id="ARBA00004651"/>
    </source>
</evidence>